<reference evidence="1" key="1">
    <citation type="submission" date="2013-07" db="EMBL/GenBank/DDBJ databases">
        <title>The genome of an arbuscular mycorrhizal fungus provides insights into the evolution of the oldest plant symbiosis.</title>
        <authorList>
            <consortium name="DOE Joint Genome Institute"/>
            <person name="Tisserant E."/>
            <person name="Malbreil M."/>
            <person name="Kuo A."/>
            <person name="Kohler A."/>
            <person name="Symeonidi A."/>
            <person name="Balestrini R."/>
            <person name="Charron P."/>
            <person name="Duensing N."/>
            <person name="Frei-dit-Frey N."/>
            <person name="Gianinazzi-Pearson V."/>
            <person name="Gilbert B."/>
            <person name="Handa Y."/>
            <person name="Hijri M."/>
            <person name="Kaul R."/>
            <person name="Kawaguchi M."/>
            <person name="Krajinski F."/>
            <person name="Lammers P."/>
            <person name="Lapierre D."/>
            <person name="Masclaux F.G."/>
            <person name="Murat C."/>
            <person name="Morin E."/>
            <person name="Ndikumana S."/>
            <person name="Pagni M."/>
            <person name="Petitpierre D."/>
            <person name="Requena N."/>
            <person name="Rosikiewicz P."/>
            <person name="Riley R."/>
            <person name="Saito K."/>
            <person name="San Clemente H."/>
            <person name="Shapiro H."/>
            <person name="van Tuinen D."/>
            <person name="Becard G."/>
            <person name="Bonfante P."/>
            <person name="Paszkowski U."/>
            <person name="Shachar-Hill Y."/>
            <person name="Young J.P."/>
            <person name="Sanders I.R."/>
            <person name="Henrissat B."/>
            <person name="Rensing S.A."/>
            <person name="Grigoriev I.V."/>
            <person name="Corradi N."/>
            <person name="Roux C."/>
            <person name="Martin F."/>
        </authorList>
    </citation>
    <scope>NUCLEOTIDE SEQUENCE</scope>
    <source>
        <strain evidence="1">DAOM 197198</strain>
    </source>
</reference>
<sequence length="102" mass="12570">MLNNHEIYDKRVKLKLNPMEQREFCGSFCGFNREFWNDKVEIELKVNFWKERFGKDEDEEEEKEEEWDGNVNEKWEVGIMKFDTGFIDSFMFINEEINSKRR</sequence>
<proteinExistence type="predicted"/>
<protein>
    <submittedName>
        <fullName evidence="1">Uncharacterized protein</fullName>
    </submittedName>
</protein>
<dbReference type="VEuPathDB" id="FungiDB:RhiirFUN_002575"/>
<dbReference type="EMBL" id="KI284756">
    <property type="protein sequence ID" value="ESA12599.1"/>
    <property type="molecule type" value="Genomic_DNA"/>
</dbReference>
<dbReference type="HOGENOM" id="CLU_2278924_0_0_1"/>
<dbReference type="AlphaFoldDB" id="U9TWR6"/>
<accession>U9TWR6</accession>
<name>U9TWR6_RHIID</name>
<gene>
    <name evidence="1" type="ORF">GLOINDRAFT_26954</name>
</gene>
<evidence type="ECO:0000313" key="1">
    <source>
        <dbReference type="EMBL" id="ESA12599.1"/>
    </source>
</evidence>
<organism evidence="1">
    <name type="scientific">Rhizophagus irregularis (strain DAOM 181602 / DAOM 197198 / MUCL 43194)</name>
    <name type="common">Arbuscular mycorrhizal fungus</name>
    <name type="synonym">Glomus intraradices</name>
    <dbReference type="NCBI Taxonomy" id="747089"/>
    <lineage>
        <taxon>Eukaryota</taxon>
        <taxon>Fungi</taxon>
        <taxon>Fungi incertae sedis</taxon>
        <taxon>Mucoromycota</taxon>
        <taxon>Glomeromycotina</taxon>
        <taxon>Glomeromycetes</taxon>
        <taxon>Glomerales</taxon>
        <taxon>Glomeraceae</taxon>
        <taxon>Rhizophagus</taxon>
    </lineage>
</organism>